<sequence length="76" mass="8520">MTCQVCGLRLPDPKEVGLKLVQTARLMVGVPDYDTYVAHRSANHPDEPVMTKEEFFRNSQERRYGGGSNGGVFRCC</sequence>
<name>A0A1I4QMZ3_9HYPH</name>
<comment type="caution">
    <text evidence="1">The sequence shown here is derived from an EMBL/GenBank/DDBJ whole genome shotgun (WGS) entry which is preliminary data.</text>
</comment>
<dbReference type="InterPro" id="IPR007423">
    <property type="entry name" value="Sel_put"/>
</dbReference>
<accession>A0A1I4QMZ3</accession>
<dbReference type="EMBL" id="PJNW01000002">
    <property type="protein sequence ID" value="PKR90569.1"/>
    <property type="molecule type" value="Genomic_DNA"/>
</dbReference>
<evidence type="ECO:0008006" key="3">
    <source>
        <dbReference type="Google" id="ProtNLM"/>
    </source>
</evidence>
<dbReference type="RefSeq" id="WP_101287706.1">
    <property type="nucleotide sequence ID" value="NZ_FOUQ01000001.1"/>
</dbReference>
<dbReference type="Proteomes" id="UP000233491">
    <property type="component" value="Unassembled WGS sequence"/>
</dbReference>
<evidence type="ECO:0000313" key="2">
    <source>
        <dbReference type="Proteomes" id="UP000233491"/>
    </source>
</evidence>
<dbReference type="Pfam" id="PF04328">
    <property type="entry name" value="Sel_put"/>
    <property type="match status" value="1"/>
</dbReference>
<gene>
    <name evidence="1" type="ORF">CXZ10_04170</name>
</gene>
<dbReference type="PANTHER" id="PTHR38453">
    <property type="entry name" value="CYTOPLASMIC PROTEIN-RELATED"/>
    <property type="match status" value="1"/>
</dbReference>
<dbReference type="AlphaFoldDB" id="A0A1I4QMZ3"/>
<protein>
    <recommendedName>
        <fullName evidence="3">DUF466 domain-containing protein</fullName>
    </recommendedName>
</protein>
<dbReference type="OrthoDB" id="9814284at2"/>
<dbReference type="PANTHER" id="PTHR38453:SF1">
    <property type="entry name" value="CYTOPLASMIC PROTEIN"/>
    <property type="match status" value="1"/>
</dbReference>
<reference evidence="1 2" key="1">
    <citation type="submission" date="2017-12" db="EMBL/GenBank/DDBJ databases">
        <title>Anaerobic carbon monoxide metabolism by Pleomorphomonas carboxyditropha sp. nov., a new mesophilic hydrogenogenic carboxidotroph.</title>
        <authorList>
            <person name="Esquivel-Elizondo S."/>
            <person name="Krajmalnik-Brown R."/>
        </authorList>
    </citation>
    <scope>NUCLEOTIDE SEQUENCE [LARGE SCALE GENOMIC DNA]</scope>
    <source>
        <strain evidence="1 2">R5-392</strain>
    </source>
</reference>
<keyword evidence="2" id="KW-1185">Reference proteome</keyword>
<organism evidence="1 2">
    <name type="scientific">Pleomorphomonas diazotrophica</name>
    <dbReference type="NCBI Taxonomy" id="1166257"/>
    <lineage>
        <taxon>Bacteria</taxon>
        <taxon>Pseudomonadati</taxon>
        <taxon>Pseudomonadota</taxon>
        <taxon>Alphaproteobacteria</taxon>
        <taxon>Hyphomicrobiales</taxon>
        <taxon>Pleomorphomonadaceae</taxon>
        <taxon>Pleomorphomonas</taxon>
    </lineage>
</organism>
<evidence type="ECO:0000313" key="1">
    <source>
        <dbReference type="EMBL" id="PKR90569.1"/>
    </source>
</evidence>
<proteinExistence type="predicted"/>